<proteinExistence type="predicted"/>
<dbReference type="AlphaFoldDB" id="A0A4R2LLD4"/>
<dbReference type="GO" id="GO:0030288">
    <property type="term" value="C:outer membrane-bounded periplasmic space"/>
    <property type="evidence" value="ECO:0007669"/>
    <property type="project" value="TreeGrafter"/>
</dbReference>
<keyword evidence="1" id="KW-0472">Membrane</keyword>
<gene>
    <name evidence="3" type="ORF">EV212_101296</name>
</gene>
<dbReference type="Pfam" id="PF08486">
    <property type="entry name" value="SpoIID"/>
    <property type="match status" value="1"/>
</dbReference>
<protein>
    <submittedName>
        <fullName evidence="3">Stage II sporulation protein D</fullName>
    </submittedName>
</protein>
<reference evidence="3 4" key="1">
    <citation type="submission" date="2019-03" db="EMBL/GenBank/DDBJ databases">
        <title>Genomic Encyclopedia of Type Strains, Phase IV (KMG-IV): sequencing the most valuable type-strain genomes for metagenomic binning, comparative biology and taxonomic classification.</title>
        <authorList>
            <person name="Goeker M."/>
        </authorList>
    </citation>
    <scope>NUCLEOTIDE SEQUENCE [LARGE SCALE GENOMIC DNA]</scope>
    <source>
        <strain evidence="3 4">DSM 28559</strain>
    </source>
</reference>
<dbReference type="NCBIfam" id="TIGR02669">
    <property type="entry name" value="SpoIID_LytB"/>
    <property type="match status" value="1"/>
</dbReference>
<comment type="caution">
    <text evidence="3">The sequence shown here is derived from an EMBL/GenBank/DDBJ whole genome shotgun (WGS) entry which is preliminary data.</text>
</comment>
<dbReference type="GO" id="GO:0030435">
    <property type="term" value="P:sporulation resulting in formation of a cellular spore"/>
    <property type="evidence" value="ECO:0007669"/>
    <property type="project" value="InterPro"/>
</dbReference>
<evidence type="ECO:0000313" key="4">
    <source>
        <dbReference type="Proteomes" id="UP000295711"/>
    </source>
</evidence>
<dbReference type="InterPro" id="IPR013486">
    <property type="entry name" value="SpoIID/LytB"/>
</dbReference>
<feature type="domain" description="Sporulation stage II protein D amidase enhancer LytB N-terminal" evidence="2">
    <location>
        <begin position="440"/>
        <end position="527"/>
    </location>
</feature>
<keyword evidence="1" id="KW-0812">Transmembrane</keyword>
<organism evidence="3 4">
    <name type="scientific">Frisingicoccus caecimuris</name>
    <dbReference type="NCBI Taxonomy" id="1796636"/>
    <lineage>
        <taxon>Bacteria</taxon>
        <taxon>Bacillati</taxon>
        <taxon>Bacillota</taxon>
        <taxon>Clostridia</taxon>
        <taxon>Lachnospirales</taxon>
        <taxon>Lachnospiraceae</taxon>
        <taxon>Frisingicoccus</taxon>
    </lineage>
</organism>
<dbReference type="Proteomes" id="UP000295711">
    <property type="component" value="Unassembled WGS sequence"/>
</dbReference>
<dbReference type="EMBL" id="SLXA01000001">
    <property type="protein sequence ID" value="TCO86507.1"/>
    <property type="molecule type" value="Genomic_DNA"/>
</dbReference>
<name>A0A4R2LLD4_9FIRM</name>
<evidence type="ECO:0000259" key="2">
    <source>
        <dbReference type="Pfam" id="PF08486"/>
    </source>
</evidence>
<evidence type="ECO:0000256" key="1">
    <source>
        <dbReference type="SAM" id="Phobius"/>
    </source>
</evidence>
<dbReference type="PANTHER" id="PTHR30032:SF4">
    <property type="entry name" value="AMIDASE ENHANCER"/>
    <property type="match status" value="1"/>
</dbReference>
<keyword evidence="1" id="KW-1133">Transmembrane helix</keyword>
<keyword evidence="4" id="KW-1185">Reference proteome</keyword>
<accession>A0A4R2LLD4</accession>
<evidence type="ECO:0000313" key="3">
    <source>
        <dbReference type="EMBL" id="TCO86507.1"/>
    </source>
</evidence>
<feature type="transmembrane region" description="Helical" evidence="1">
    <location>
        <begin position="6"/>
        <end position="25"/>
    </location>
</feature>
<dbReference type="InterPro" id="IPR051922">
    <property type="entry name" value="Bact_Sporulation_Assoc"/>
</dbReference>
<dbReference type="InterPro" id="IPR013693">
    <property type="entry name" value="SpoIID/LytB_N"/>
</dbReference>
<dbReference type="PANTHER" id="PTHR30032">
    <property type="entry name" value="N-ACETYLMURAMOYL-L-ALANINE AMIDASE-RELATED"/>
    <property type="match status" value="1"/>
</dbReference>
<sequence>MRRYLIHIGIFSAALTVLLIYFMNIHRQWTSNEMMNRAQIARMLALMRYDRETCETQKKSGDGLPEDIAGEEWYAKYAAVALNEGWMSLREDGKFHPGDTFTYGDLKYIMEQFHLSEDLLSFSLKYHQGDGMVPRTQWCEVYQLLSAESSRVQREKLSIHGTPSNISALGAWQTLTSRGLYSAEGLAMDIYMDYSLEVYTAGDEILCVAGKADDMCRIENVWIESGEGDEIQIFFDGYERSIKLEGKLNQKLEPNMADLTFTEGRLNGVDYKTSRLKAALTGIEERAAVLKDYGTVPISENLVVYQIYPSPKVISKDELATDGTVYEFVLKGNEICGIIYQDYAEETIRVLLHGTGQVYEQSSVTVTSSEPFLVMGNDEVKRYEAGTEVTFSQGESIFEGGGEVAIKAENERGKIQVLSLERSSGAPSYHGEIQIQEAAGGLLVINQVNMEDYVAGVIPGEMPVSYGQEALKVQAVCARTFGRRALGTTFRDYPANLDDTVSSQVYNNQEECEESIQAASETRGQVLQNPEGLTATYFFSTSCGHTSDAKDVWYSGSGTDDEKAVSVFLSDDSVTLNLMQEEDFRRFINMEDGADYFEQELPWFRWQVFVSAEDIRNSVLNVCQTDIGELTSVTVLERAESGLLKAIRLDGGLDTCTVYGEYKIRQIFSPVNAELIPQSGEAVTGWEMLPSAYCYMDAVVENNICEGVLIHGGGYGHGCGMSQNGAMKMAEMGKTYDEILKYFFPDSELITE</sequence>